<proteinExistence type="predicted"/>
<keyword evidence="2" id="KW-1185">Reference proteome</keyword>
<evidence type="ECO:0008006" key="3">
    <source>
        <dbReference type="Google" id="ProtNLM"/>
    </source>
</evidence>
<protein>
    <recommendedName>
        <fullName evidence="3">Poly(ADP-ribose) glycohydrolase</fullName>
    </recommendedName>
</protein>
<accession>A0ABN9UAV1</accession>
<organism evidence="1 2">
    <name type="scientific">Prorocentrum cordatum</name>
    <dbReference type="NCBI Taxonomy" id="2364126"/>
    <lineage>
        <taxon>Eukaryota</taxon>
        <taxon>Sar</taxon>
        <taxon>Alveolata</taxon>
        <taxon>Dinophyceae</taxon>
        <taxon>Prorocentrales</taxon>
        <taxon>Prorocentraceae</taxon>
        <taxon>Prorocentrum</taxon>
    </lineage>
</organism>
<name>A0ABN9UAV1_9DINO</name>
<dbReference type="EMBL" id="CAUYUJ010015582">
    <property type="protein sequence ID" value="CAK0855871.1"/>
    <property type="molecule type" value="Genomic_DNA"/>
</dbReference>
<dbReference type="Proteomes" id="UP001189429">
    <property type="component" value="Unassembled WGS sequence"/>
</dbReference>
<gene>
    <name evidence="1" type="ORF">PCOR1329_LOCUS46396</name>
</gene>
<reference evidence="1" key="1">
    <citation type="submission" date="2023-10" db="EMBL/GenBank/DDBJ databases">
        <authorList>
            <person name="Chen Y."/>
            <person name="Shah S."/>
            <person name="Dougan E. K."/>
            <person name="Thang M."/>
            <person name="Chan C."/>
        </authorList>
    </citation>
    <scope>NUCLEOTIDE SEQUENCE [LARGE SCALE GENOMIC DNA]</scope>
</reference>
<evidence type="ECO:0000313" key="1">
    <source>
        <dbReference type="EMBL" id="CAK0855871.1"/>
    </source>
</evidence>
<sequence>MHALLGCCAGGERGAASPEAAGARSRGAGGRRAAAAAGEEARGAARAKLMELWGSLVLHRRACDAQDMPTRYEELASLLGSYDDLHPEACRRKRISSQGAVCLARVRWRETEYTGLFEGSDNCLLRLSSALPTNLSDPTAPIMPNALGSLQDTVLVPFVALKVFRACFGSGNLVFGGRKTGQSEPDYFKHCLSTHLTERTSAALWPVMRVFRRHSQYPMQMGLSDFAAVGQDPLPSC</sequence>
<comment type="caution">
    <text evidence="1">The sequence shown here is derived from an EMBL/GenBank/DDBJ whole genome shotgun (WGS) entry which is preliminary data.</text>
</comment>
<evidence type="ECO:0000313" key="2">
    <source>
        <dbReference type="Proteomes" id="UP001189429"/>
    </source>
</evidence>